<sequence length="44" mass="4836">MRGNGISVHTDERDRDPDVYDGRTTLVSGDEHPSYLLLPVIPAA</sequence>
<dbReference type="EMBL" id="JBBKAI010000002">
    <property type="protein sequence ID" value="MEJ8658680.1"/>
    <property type="molecule type" value="Genomic_DNA"/>
</dbReference>
<proteinExistence type="predicted"/>
<protein>
    <submittedName>
        <fullName evidence="1">Uncharacterized protein</fullName>
    </submittedName>
</protein>
<keyword evidence="2" id="KW-1185">Reference proteome</keyword>
<gene>
    <name evidence="1" type="ORF">WKI58_19510</name>
</gene>
<organism evidence="1 2">
    <name type="scientific">Streptomyces pratisoli</name>
    <dbReference type="NCBI Taxonomy" id="3139917"/>
    <lineage>
        <taxon>Bacteria</taxon>
        <taxon>Bacillati</taxon>
        <taxon>Actinomycetota</taxon>
        <taxon>Actinomycetes</taxon>
        <taxon>Kitasatosporales</taxon>
        <taxon>Streptomycetaceae</taxon>
        <taxon>Streptomyces</taxon>
    </lineage>
</organism>
<comment type="caution">
    <text evidence="1">The sequence shown here is derived from an EMBL/GenBank/DDBJ whole genome shotgun (WGS) entry which is preliminary data.</text>
</comment>
<reference evidence="1" key="1">
    <citation type="submission" date="2024-03" db="EMBL/GenBank/DDBJ databases">
        <title>Novel Streptomyces species of biotechnological and ecological value are a feature of Machair soil.</title>
        <authorList>
            <person name="Prole J.R."/>
            <person name="Goodfellow M."/>
            <person name="Allenby N."/>
            <person name="Ward A.C."/>
        </authorList>
    </citation>
    <scope>NUCLEOTIDE SEQUENCE</scope>
    <source>
        <strain evidence="1">MS1.AVA.4</strain>
    </source>
</reference>
<evidence type="ECO:0000313" key="1">
    <source>
        <dbReference type="EMBL" id="MEJ8658680.1"/>
    </source>
</evidence>
<dbReference type="Proteomes" id="UP001375539">
    <property type="component" value="Unassembled WGS sequence"/>
</dbReference>
<evidence type="ECO:0000313" key="2">
    <source>
        <dbReference type="Proteomes" id="UP001375539"/>
    </source>
</evidence>
<name>A0ACC6QK35_9ACTN</name>
<accession>A0ACC6QK35</accession>